<reference evidence="3" key="1">
    <citation type="submission" date="2015-08" db="EMBL/GenBank/DDBJ databases">
        <authorList>
            <person name="Babu N.S."/>
            <person name="Beckwith C.J."/>
            <person name="Beseler K.G."/>
            <person name="Brison A."/>
            <person name="Carone J.V."/>
            <person name="Caskin T.P."/>
            <person name="Diamond M."/>
            <person name="Durham M.E."/>
            <person name="Foxe J.M."/>
            <person name="Go M."/>
            <person name="Henderson B.A."/>
            <person name="Jones I.B."/>
            <person name="McGettigan J.A."/>
            <person name="Micheletti S.J."/>
            <person name="Nasrallah M.E."/>
            <person name="Ortiz D."/>
            <person name="Piller C.R."/>
            <person name="Privatt S.R."/>
            <person name="Schneider S.L."/>
            <person name="Sharp S."/>
            <person name="Smith T.C."/>
            <person name="Stanton J.D."/>
            <person name="Ullery H.E."/>
            <person name="Wilson R.J."/>
            <person name="Serrano M.G."/>
            <person name="Buck G."/>
            <person name="Lee V."/>
            <person name="Wang Y."/>
            <person name="Carvalho R."/>
            <person name="Voegtly L."/>
            <person name="Shi R."/>
            <person name="Duckworth R."/>
            <person name="Johnson A."/>
            <person name="Loviza R."/>
            <person name="Walstead R."/>
            <person name="Shah Z."/>
            <person name="Kiflezghi M."/>
            <person name="Wade K."/>
            <person name="Ball S.L."/>
            <person name="Bradley K.W."/>
            <person name="Asai D.J."/>
            <person name="Bowman C.A."/>
            <person name="Russell D.A."/>
            <person name="Pope W.H."/>
            <person name="Jacobs-Sera D."/>
            <person name="Hendrix R.W."/>
            <person name="Hatfull G.F."/>
        </authorList>
    </citation>
    <scope>NUCLEOTIDE SEQUENCE</scope>
</reference>
<dbReference type="AlphaFoldDB" id="A0A2P2C532"/>
<gene>
    <name evidence="3" type="ORF">NOCA2310041</name>
</gene>
<keyword evidence="1" id="KW-0472">Membrane</keyword>
<feature type="transmembrane region" description="Helical" evidence="1">
    <location>
        <begin position="82"/>
        <end position="104"/>
    </location>
</feature>
<evidence type="ECO:0000256" key="1">
    <source>
        <dbReference type="SAM" id="Phobius"/>
    </source>
</evidence>
<keyword evidence="1" id="KW-0812">Transmembrane</keyword>
<proteinExistence type="predicted"/>
<protein>
    <recommendedName>
        <fullName evidence="2">DUF2231 domain-containing protein</fullName>
    </recommendedName>
</protein>
<dbReference type="InterPro" id="IPR019251">
    <property type="entry name" value="DUF2231_TM"/>
</dbReference>
<organism evidence="3">
    <name type="scientific">metagenome</name>
    <dbReference type="NCBI Taxonomy" id="256318"/>
    <lineage>
        <taxon>unclassified sequences</taxon>
        <taxon>metagenomes</taxon>
    </lineage>
</organism>
<dbReference type="EMBL" id="CZKA01000025">
    <property type="protein sequence ID" value="CUR55862.1"/>
    <property type="molecule type" value="Genomic_DNA"/>
</dbReference>
<name>A0A2P2C532_9ZZZZ</name>
<sequence>MEINGLPLHPLVVHAAVIFVPLAALAALAYALVPKWRWALRHPSLALAVVAAASTQVASLSGESLRDDRGLFTPAVETHELWAGRMLYSVWVLAGLVAVAWWALPHVTALAGRKDREARVGALVIPLTVLLPLAALVTLFLAYKTGDAGAKAVWG</sequence>
<evidence type="ECO:0000313" key="3">
    <source>
        <dbReference type="EMBL" id="CUR55862.1"/>
    </source>
</evidence>
<feature type="domain" description="DUF2231" evidence="2">
    <location>
        <begin position="5"/>
        <end position="154"/>
    </location>
</feature>
<keyword evidence="1" id="KW-1133">Transmembrane helix</keyword>
<feature type="transmembrane region" description="Helical" evidence="1">
    <location>
        <begin position="12"/>
        <end position="33"/>
    </location>
</feature>
<dbReference type="Pfam" id="PF09990">
    <property type="entry name" value="DUF2231"/>
    <property type="match status" value="1"/>
</dbReference>
<evidence type="ECO:0000259" key="2">
    <source>
        <dbReference type="Pfam" id="PF09990"/>
    </source>
</evidence>
<feature type="transmembrane region" description="Helical" evidence="1">
    <location>
        <begin position="120"/>
        <end position="143"/>
    </location>
</feature>
<accession>A0A2P2C532</accession>